<dbReference type="GO" id="GO:0046872">
    <property type="term" value="F:metal ion binding"/>
    <property type="evidence" value="ECO:0007669"/>
    <property type="project" value="UniProtKB-KW"/>
</dbReference>
<evidence type="ECO:0000256" key="4">
    <source>
        <dbReference type="ARBA" id="ARBA00022475"/>
    </source>
</evidence>
<dbReference type="PANTHER" id="PTHR35864">
    <property type="entry name" value="ZINC METALLOPROTEASE MJ0611-RELATED"/>
    <property type="match status" value="1"/>
</dbReference>
<comment type="cofactor">
    <cofactor evidence="1">
        <name>Zn(2+)</name>
        <dbReference type="ChEBI" id="CHEBI:29105"/>
    </cofactor>
</comment>
<evidence type="ECO:0000256" key="9">
    <source>
        <dbReference type="ARBA" id="ARBA00022833"/>
    </source>
</evidence>
<sequence length="204" mass="22767">MWYGRYVRVGFRNETIDLIISWLVLSVVFSIDSLMTRQELTALLYSAVAVGTAFVVHEVAHREVARRYGLIARYRAWYLGLAIALAIALITSRLGRPLVFAAPGAVIVYGYYGFRDLKAELRIAEAGPLSNIVLAIIAWVILKASILTGIPYLTLYYVATVNSWIALFNLLPIPPLDGFKIFRASPIEWIAMLLLSVGIYITLT</sequence>
<evidence type="ECO:0000256" key="2">
    <source>
        <dbReference type="ARBA" id="ARBA00004651"/>
    </source>
</evidence>
<dbReference type="CDD" id="cd06158">
    <property type="entry name" value="S2P-M50_like_1"/>
    <property type="match status" value="1"/>
</dbReference>
<feature type="transmembrane region" description="Helical" evidence="13">
    <location>
        <begin position="126"/>
        <end position="142"/>
    </location>
</feature>
<keyword evidence="11" id="KW-0482">Metalloprotease</keyword>
<name>A0A2R7Y4U3_9CREN</name>
<evidence type="ECO:0000256" key="8">
    <source>
        <dbReference type="ARBA" id="ARBA00022801"/>
    </source>
</evidence>
<dbReference type="InterPro" id="IPR052348">
    <property type="entry name" value="Metallopeptidase_M50B"/>
</dbReference>
<feature type="transmembrane region" description="Helical" evidence="13">
    <location>
        <begin position="186"/>
        <end position="203"/>
    </location>
</feature>
<protein>
    <recommendedName>
        <fullName evidence="16">Peptidase M50 domain-containing protein</fullName>
    </recommendedName>
</protein>
<keyword evidence="4" id="KW-1003">Cell membrane</keyword>
<evidence type="ECO:0000256" key="11">
    <source>
        <dbReference type="ARBA" id="ARBA00023049"/>
    </source>
</evidence>
<accession>A0A2R7Y4U3</accession>
<evidence type="ECO:0000256" key="3">
    <source>
        <dbReference type="ARBA" id="ARBA00007931"/>
    </source>
</evidence>
<dbReference type="EMBL" id="NBVN01000004">
    <property type="protein sequence ID" value="PUA32534.1"/>
    <property type="molecule type" value="Genomic_DNA"/>
</dbReference>
<comment type="similarity">
    <text evidence="3">Belongs to the peptidase M50B family.</text>
</comment>
<dbReference type="Proteomes" id="UP000244093">
    <property type="component" value="Unassembled WGS sequence"/>
</dbReference>
<dbReference type="AlphaFoldDB" id="A0A2R7Y4U3"/>
<organism evidence="14 15">
    <name type="scientific">Zestosphaera tikiterensis</name>
    <dbReference type="NCBI Taxonomy" id="1973259"/>
    <lineage>
        <taxon>Archaea</taxon>
        <taxon>Thermoproteota</taxon>
        <taxon>Thermoprotei</taxon>
        <taxon>Desulfurococcales</taxon>
        <taxon>Desulfurococcaceae</taxon>
        <taxon>Zestosphaera</taxon>
    </lineage>
</organism>
<evidence type="ECO:0008006" key="16">
    <source>
        <dbReference type="Google" id="ProtNLM"/>
    </source>
</evidence>
<evidence type="ECO:0000256" key="5">
    <source>
        <dbReference type="ARBA" id="ARBA00022670"/>
    </source>
</evidence>
<dbReference type="InterPro" id="IPR044537">
    <property type="entry name" value="Rip2-like"/>
</dbReference>
<dbReference type="GO" id="GO:0005886">
    <property type="term" value="C:plasma membrane"/>
    <property type="evidence" value="ECO:0007669"/>
    <property type="project" value="UniProtKB-SubCell"/>
</dbReference>
<keyword evidence="9" id="KW-0862">Zinc</keyword>
<keyword evidence="5" id="KW-0645">Protease</keyword>
<evidence type="ECO:0000256" key="12">
    <source>
        <dbReference type="ARBA" id="ARBA00023136"/>
    </source>
</evidence>
<reference evidence="14 15" key="1">
    <citation type="journal article" date="2018" name="Syst. Appl. Microbiol.">
        <title>A new symbiotic nanoarchaeote (Candidatus Nanoclepta minutus) and its host (Zestosphaera tikiterensis gen. nov., sp. nov.) from a New Zealand hot spring.</title>
        <authorList>
            <person name="St John E."/>
            <person name="Liu Y."/>
            <person name="Podar M."/>
            <person name="Stott M.B."/>
            <person name="Meneghin J."/>
            <person name="Chen Z."/>
            <person name="Lagutin K."/>
            <person name="Mitchell K."/>
            <person name="Reysenbach A.L."/>
        </authorList>
    </citation>
    <scope>NUCLEOTIDE SEQUENCE [LARGE SCALE GENOMIC DNA]</scope>
    <source>
        <strain evidence="14">NZ3</strain>
    </source>
</reference>
<keyword evidence="10 13" id="KW-1133">Transmembrane helix</keyword>
<dbReference type="PANTHER" id="PTHR35864:SF1">
    <property type="entry name" value="ZINC METALLOPROTEASE YWHC-RELATED"/>
    <property type="match status" value="1"/>
</dbReference>
<proteinExistence type="inferred from homology"/>
<evidence type="ECO:0000256" key="1">
    <source>
        <dbReference type="ARBA" id="ARBA00001947"/>
    </source>
</evidence>
<feature type="transmembrane region" description="Helical" evidence="13">
    <location>
        <begin position="15"/>
        <end position="36"/>
    </location>
</feature>
<keyword evidence="8" id="KW-0378">Hydrolase</keyword>
<evidence type="ECO:0000256" key="7">
    <source>
        <dbReference type="ARBA" id="ARBA00022723"/>
    </source>
</evidence>
<dbReference type="GO" id="GO:0006508">
    <property type="term" value="P:proteolysis"/>
    <property type="evidence" value="ECO:0007669"/>
    <property type="project" value="UniProtKB-KW"/>
</dbReference>
<feature type="transmembrane region" description="Helical" evidence="13">
    <location>
        <begin position="42"/>
        <end position="60"/>
    </location>
</feature>
<feature type="transmembrane region" description="Helical" evidence="13">
    <location>
        <begin position="72"/>
        <end position="91"/>
    </location>
</feature>
<keyword evidence="6 13" id="KW-0812">Transmembrane</keyword>
<dbReference type="GO" id="GO:0008237">
    <property type="term" value="F:metallopeptidase activity"/>
    <property type="evidence" value="ECO:0007669"/>
    <property type="project" value="UniProtKB-KW"/>
</dbReference>
<evidence type="ECO:0000256" key="10">
    <source>
        <dbReference type="ARBA" id="ARBA00022989"/>
    </source>
</evidence>
<keyword evidence="7" id="KW-0479">Metal-binding</keyword>
<keyword evidence="12 13" id="KW-0472">Membrane</keyword>
<evidence type="ECO:0000313" key="15">
    <source>
        <dbReference type="Proteomes" id="UP000244093"/>
    </source>
</evidence>
<comment type="subcellular location">
    <subcellularLocation>
        <location evidence="2">Cell membrane</location>
        <topology evidence="2">Multi-pass membrane protein</topology>
    </subcellularLocation>
</comment>
<gene>
    <name evidence="14" type="ORF">B7O98_07750</name>
</gene>
<evidence type="ECO:0000256" key="6">
    <source>
        <dbReference type="ARBA" id="ARBA00022692"/>
    </source>
</evidence>
<feature type="transmembrane region" description="Helical" evidence="13">
    <location>
        <begin position="154"/>
        <end position="174"/>
    </location>
</feature>
<comment type="caution">
    <text evidence="14">The sequence shown here is derived from an EMBL/GenBank/DDBJ whole genome shotgun (WGS) entry which is preliminary data.</text>
</comment>
<evidence type="ECO:0000313" key="14">
    <source>
        <dbReference type="EMBL" id="PUA32534.1"/>
    </source>
</evidence>
<evidence type="ECO:0000256" key="13">
    <source>
        <dbReference type="SAM" id="Phobius"/>
    </source>
</evidence>